<protein>
    <submittedName>
        <fullName evidence="2">Uncharacterized protein</fullName>
    </submittedName>
</protein>
<comment type="caution">
    <text evidence="2">The sequence shown here is derived from an EMBL/GenBank/DDBJ whole genome shotgun (WGS) entry which is preliminary data.</text>
</comment>
<name>A0A1V9XDV4_9ACAR</name>
<dbReference type="OrthoDB" id="6516169at2759"/>
<dbReference type="Proteomes" id="UP000192247">
    <property type="component" value="Unassembled WGS sequence"/>
</dbReference>
<feature type="compositionally biased region" description="Basic and acidic residues" evidence="1">
    <location>
        <begin position="1"/>
        <end position="19"/>
    </location>
</feature>
<dbReference type="AlphaFoldDB" id="A0A1V9XDV4"/>
<keyword evidence="3" id="KW-1185">Reference proteome</keyword>
<reference evidence="2 3" key="1">
    <citation type="journal article" date="2017" name="Gigascience">
        <title>Draft genome of the honey bee ectoparasitic mite, Tropilaelaps mercedesae, is shaped by the parasitic life history.</title>
        <authorList>
            <person name="Dong X."/>
            <person name="Armstrong S.D."/>
            <person name="Xia D."/>
            <person name="Makepeace B.L."/>
            <person name="Darby A.C."/>
            <person name="Kadowaki T."/>
        </authorList>
    </citation>
    <scope>NUCLEOTIDE SEQUENCE [LARGE SCALE GENOMIC DNA]</scope>
    <source>
        <strain evidence="2">Wuxi-XJTLU</strain>
    </source>
</reference>
<evidence type="ECO:0000313" key="3">
    <source>
        <dbReference type="Proteomes" id="UP000192247"/>
    </source>
</evidence>
<sequence>MKFSPEKRAAAPASEKYDTSLETTWIQPLSADNNAFSSSDQSVDYSREISGSSSRHNVSSEKSNPNAEETRSGYTVKKSGAIPALRRLLDTEGKLADIAANSTHIMQTTFEDPSLYYYRFVYEDRQISQTYSRLPKYMCYTLNWKGNPEMNSYHEYPPLFEFLMYVQWRLDEQVALDEFELTMGFHSIEVINAGEVHSMILRPNGNYEFSTQMSVTRLLPPPYDTNGQ</sequence>
<feature type="region of interest" description="Disordered" evidence="1">
    <location>
        <begin position="1"/>
        <end position="20"/>
    </location>
</feature>
<dbReference type="EMBL" id="MNPL01014140">
    <property type="protein sequence ID" value="OQR71593.1"/>
    <property type="molecule type" value="Genomic_DNA"/>
</dbReference>
<evidence type="ECO:0000313" key="2">
    <source>
        <dbReference type="EMBL" id="OQR71593.1"/>
    </source>
</evidence>
<proteinExistence type="predicted"/>
<feature type="compositionally biased region" description="Polar residues" evidence="1">
    <location>
        <begin position="32"/>
        <end position="67"/>
    </location>
</feature>
<evidence type="ECO:0000256" key="1">
    <source>
        <dbReference type="SAM" id="MobiDB-lite"/>
    </source>
</evidence>
<dbReference type="InParanoid" id="A0A1V9XDV4"/>
<accession>A0A1V9XDV4</accession>
<feature type="region of interest" description="Disordered" evidence="1">
    <location>
        <begin position="32"/>
        <end position="74"/>
    </location>
</feature>
<organism evidence="2 3">
    <name type="scientific">Tropilaelaps mercedesae</name>
    <dbReference type="NCBI Taxonomy" id="418985"/>
    <lineage>
        <taxon>Eukaryota</taxon>
        <taxon>Metazoa</taxon>
        <taxon>Ecdysozoa</taxon>
        <taxon>Arthropoda</taxon>
        <taxon>Chelicerata</taxon>
        <taxon>Arachnida</taxon>
        <taxon>Acari</taxon>
        <taxon>Parasitiformes</taxon>
        <taxon>Mesostigmata</taxon>
        <taxon>Gamasina</taxon>
        <taxon>Dermanyssoidea</taxon>
        <taxon>Laelapidae</taxon>
        <taxon>Tropilaelaps</taxon>
    </lineage>
</organism>
<gene>
    <name evidence="2" type="ORF">BIW11_03939</name>
</gene>